<dbReference type="InterPro" id="IPR037294">
    <property type="entry name" value="ABC_BtuC-like"/>
</dbReference>
<feature type="transmembrane region" description="Helical" evidence="10">
    <location>
        <begin position="148"/>
        <end position="166"/>
    </location>
</feature>
<dbReference type="InterPro" id="IPR001626">
    <property type="entry name" value="ABC_TroCD"/>
</dbReference>
<feature type="transmembrane region" description="Helical" evidence="10">
    <location>
        <begin position="186"/>
        <end position="216"/>
    </location>
</feature>
<dbReference type="Gene3D" id="1.10.3470.10">
    <property type="entry name" value="ABC transporter involved in vitamin B12 uptake, BtuC"/>
    <property type="match status" value="1"/>
</dbReference>
<evidence type="ECO:0000313" key="11">
    <source>
        <dbReference type="EMBL" id="QDO92112.1"/>
    </source>
</evidence>
<evidence type="ECO:0000256" key="1">
    <source>
        <dbReference type="ARBA" id="ARBA00004651"/>
    </source>
</evidence>
<dbReference type="PANTHER" id="PTHR30477:SF3">
    <property type="entry name" value="METAL TRANSPORT SYSTEM MEMBRANE PROTEIN CT_069-RELATED"/>
    <property type="match status" value="1"/>
</dbReference>
<evidence type="ECO:0000256" key="4">
    <source>
        <dbReference type="ARBA" id="ARBA00022475"/>
    </source>
</evidence>
<dbReference type="CDD" id="cd06550">
    <property type="entry name" value="TM_ABC_iron-siderophores_like"/>
    <property type="match status" value="1"/>
</dbReference>
<evidence type="ECO:0000256" key="10">
    <source>
        <dbReference type="SAM" id="Phobius"/>
    </source>
</evidence>
<dbReference type="Pfam" id="PF00950">
    <property type="entry name" value="ABC-3"/>
    <property type="match status" value="1"/>
</dbReference>
<evidence type="ECO:0000313" key="14">
    <source>
        <dbReference type="Proteomes" id="UP000315953"/>
    </source>
</evidence>
<evidence type="ECO:0000256" key="9">
    <source>
        <dbReference type="RuleBase" id="RU003943"/>
    </source>
</evidence>
<comment type="subcellular location">
    <subcellularLocation>
        <location evidence="1 9">Cell membrane</location>
        <topology evidence="1 9">Multi-pass membrane protein</topology>
    </subcellularLocation>
</comment>
<evidence type="ECO:0000256" key="6">
    <source>
        <dbReference type="ARBA" id="ARBA00022989"/>
    </source>
</evidence>
<dbReference type="EMBL" id="NAQV01000004">
    <property type="protein sequence ID" value="RAN64903.1"/>
    <property type="molecule type" value="Genomic_DNA"/>
</dbReference>
<dbReference type="GO" id="GO:0043190">
    <property type="term" value="C:ATP-binding cassette (ABC) transporter complex"/>
    <property type="evidence" value="ECO:0007669"/>
    <property type="project" value="InterPro"/>
</dbReference>
<protein>
    <recommendedName>
        <fullName evidence="8">Manganese import system permease protein ScaB</fullName>
    </recommendedName>
</protein>
<dbReference type="Proteomes" id="UP000315953">
    <property type="component" value="Chromosome"/>
</dbReference>
<evidence type="ECO:0000313" key="13">
    <source>
        <dbReference type="Proteomes" id="UP000249099"/>
    </source>
</evidence>
<sequence>MIENIHHLLGDHTFQIVALGTGLLGLVSGVVGTYITLRKESLLGDALSHAALPGIGLAFMIMGYKNSLGLLLGASIVGVLATSLIKFIQHKSVVKFDSALSLILTSFFGLGLVLLTYIQRHGNASQAGLSNFIFGQASAMLRSDVRLITIISLLIFAIILLFWQPFKLQTFDPVFARTIYTHPKRIEFMLSAITVLTIMIGLESVGVVLISALLIGPSIAARQWSNQLHIVMILAGLFGTVSAVLGTFVSSMNRNIPTGPTIVIWISLIVLISLLFAPNRGIFARKRRLKKKRQQLLQQAREEQA</sequence>
<comment type="similarity">
    <text evidence="2 9">Belongs to the ABC-3 integral membrane protein family.</text>
</comment>
<dbReference type="GO" id="GO:0055085">
    <property type="term" value="P:transmembrane transport"/>
    <property type="evidence" value="ECO:0007669"/>
    <property type="project" value="InterPro"/>
</dbReference>
<dbReference type="KEGG" id="dpm:FNV33_08955"/>
<accession>A0A328K692</accession>
<feature type="transmembrane region" description="Helical" evidence="10">
    <location>
        <begin position="12"/>
        <end position="35"/>
    </location>
</feature>
<evidence type="ECO:0000313" key="12">
    <source>
        <dbReference type="EMBL" id="RAN64903.1"/>
    </source>
</evidence>
<feature type="transmembrane region" description="Helical" evidence="10">
    <location>
        <begin position="68"/>
        <end position="88"/>
    </location>
</feature>
<keyword evidence="6 10" id="KW-1133">Transmembrane helix</keyword>
<evidence type="ECO:0000256" key="2">
    <source>
        <dbReference type="ARBA" id="ARBA00008034"/>
    </source>
</evidence>
<organism evidence="12 13">
    <name type="scientific">Dolosigranulum pigrum</name>
    <dbReference type="NCBI Taxonomy" id="29394"/>
    <lineage>
        <taxon>Bacteria</taxon>
        <taxon>Bacillati</taxon>
        <taxon>Bacillota</taxon>
        <taxon>Bacilli</taxon>
        <taxon>Lactobacillales</taxon>
        <taxon>Carnobacteriaceae</taxon>
        <taxon>Dolosigranulum</taxon>
    </lineage>
</organism>
<dbReference type="AlphaFoldDB" id="A0A328K692"/>
<keyword evidence="5 9" id="KW-0812">Transmembrane</keyword>
<feature type="transmembrane region" description="Helical" evidence="10">
    <location>
        <begin position="262"/>
        <end position="283"/>
    </location>
</feature>
<keyword evidence="3 9" id="KW-0813">Transport</keyword>
<dbReference type="EMBL" id="CP041626">
    <property type="protein sequence ID" value="QDO92112.1"/>
    <property type="molecule type" value="Genomic_DNA"/>
</dbReference>
<keyword evidence="7 10" id="KW-0472">Membrane</keyword>
<name>A0A328K692_9LACT</name>
<feature type="transmembrane region" description="Helical" evidence="10">
    <location>
        <begin position="228"/>
        <end position="250"/>
    </location>
</feature>
<dbReference type="RefSeq" id="WP_004635459.1">
    <property type="nucleotide sequence ID" value="NZ_CAJHJL010000007.1"/>
</dbReference>
<dbReference type="GO" id="GO:0071281">
    <property type="term" value="P:cellular response to iron ion"/>
    <property type="evidence" value="ECO:0007669"/>
    <property type="project" value="UniProtKB-ARBA"/>
</dbReference>
<proteinExistence type="inferred from homology"/>
<keyword evidence="4" id="KW-1003">Cell membrane</keyword>
<dbReference type="Proteomes" id="UP000249099">
    <property type="component" value="Unassembled WGS sequence"/>
</dbReference>
<gene>
    <name evidence="12" type="ORF">B8A44_01535</name>
    <name evidence="11" type="ORF">FNV33_08955</name>
</gene>
<evidence type="ECO:0000256" key="8">
    <source>
        <dbReference type="ARBA" id="ARBA00072924"/>
    </source>
</evidence>
<reference evidence="12 13" key="1">
    <citation type="submission" date="2017-03" db="EMBL/GenBank/DDBJ databases">
        <title>wgs assembly of Dolosigranulum pigrum KPL CDC strains.</title>
        <authorList>
            <person name="Brugger S.D."/>
            <person name="Pettigrew M."/>
            <person name="Kong Y."/>
            <person name="Lemon K.P."/>
        </authorList>
    </citation>
    <scope>NUCLEOTIDE SEQUENCE [LARGE SCALE GENOMIC DNA]</scope>
    <source>
        <strain evidence="12 13">KPL1931_CDC4294-98</strain>
    </source>
</reference>
<evidence type="ECO:0000256" key="5">
    <source>
        <dbReference type="ARBA" id="ARBA00022692"/>
    </source>
</evidence>
<feature type="transmembrane region" description="Helical" evidence="10">
    <location>
        <begin position="100"/>
        <end position="118"/>
    </location>
</feature>
<dbReference type="FunFam" id="1.10.3470.10:FF:000003">
    <property type="entry name" value="Iron ABC transporter permease SitD"/>
    <property type="match status" value="1"/>
</dbReference>
<dbReference type="GeneID" id="42694047"/>
<dbReference type="PANTHER" id="PTHR30477">
    <property type="entry name" value="ABC-TRANSPORTER METAL-BINDING PROTEIN"/>
    <property type="match status" value="1"/>
</dbReference>
<dbReference type="GO" id="GO:0010043">
    <property type="term" value="P:response to zinc ion"/>
    <property type="evidence" value="ECO:0007669"/>
    <property type="project" value="TreeGrafter"/>
</dbReference>
<evidence type="ECO:0000256" key="7">
    <source>
        <dbReference type="ARBA" id="ARBA00023136"/>
    </source>
</evidence>
<reference evidence="11 14" key="2">
    <citation type="submission" date="2019-07" db="EMBL/GenBank/DDBJ databases">
        <title>Genome assembly of a nasal isolate of Dolosigranulum pigrum from a chronic sinusitis patient.</title>
        <authorList>
            <person name="Baig S."/>
            <person name="Overballe-Petersen S."/>
            <person name="Kaspar U."/>
            <person name="Rendboe A."/>
            <person name="de Man T."/>
            <person name="Liu C."/>
            <person name="Price L.B."/>
            <person name="Stegger M."/>
            <person name="Becker K."/>
            <person name="Skytt Andersen P."/>
        </authorList>
    </citation>
    <scope>NUCLEOTIDE SEQUENCE [LARGE SCALE GENOMIC DNA]</scope>
    <source>
        <strain evidence="11 14">83VPs-KB5</strain>
    </source>
</reference>
<dbReference type="SUPFAM" id="SSF81345">
    <property type="entry name" value="ABC transporter involved in vitamin B12 uptake, BtuC"/>
    <property type="match status" value="1"/>
</dbReference>
<evidence type="ECO:0000256" key="3">
    <source>
        <dbReference type="ARBA" id="ARBA00022448"/>
    </source>
</evidence>